<gene>
    <name evidence="2" type="ORF">EV644_1499</name>
</gene>
<reference evidence="2 3" key="1">
    <citation type="journal article" date="2015" name="Stand. Genomic Sci.">
        <title>Genomic Encyclopedia of Bacterial and Archaeal Type Strains, Phase III: the genomes of soil and plant-associated and newly described type strains.</title>
        <authorList>
            <person name="Whitman W.B."/>
            <person name="Woyke T."/>
            <person name="Klenk H.P."/>
            <person name="Zhou Y."/>
            <person name="Lilburn T.G."/>
            <person name="Beck B.J."/>
            <person name="De Vos P."/>
            <person name="Vandamme P."/>
            <person name="Eisen J.A."/>
            <person name="Garrity G."/>
            <person name="Hugenholtz P."/>
            <person name="Kyrpides N.C."/>
        </authorList>
    </citation>
    <scope>NUCLEOTIDE SEQUENCE [LARGE SCALE GENOMIC DNA]</scope>
    <source>
        <strain evidence="2 3">VKM Ac-2538</strain>
    </source>
</reference>
<organism evidence="2 3">
    <name type="scientific">Kribbella orskensis</name>
    <dbReference type="NCBI Taxonomy" id="2512216"/>
    <lineage>
        <taxon>Bacteria</taxon>
        <taxon>Bacillati</taxon>
        <taxon>Actinomycetota</taxon>
        <taxon>Actinomycetes</taxon>
        <taxon>Propionibacteriales</taxon>
        <taxon>Kribbellaceae</taxon>
        <taxon>Kribbella</taxon>
    </lineage>
</organism>
<proteinExistence type="predicted"/>
<evidence type="ECO:0000256" key="1">
    <source>
        <dbReference type="SAM" id="MobiDB-lite"/>
    </source>
</evidence>
<evidence type="ECO:0000313" key="3">
    <source>
        <dbReference type="Proteomes" id="UP000295818"/>
    </source>
</evidence>
<evidence type="ECO:0000313" key="2">
    <source>
        <dbReference type="EMBL" id="TCO08100.1"/>
    </source>
</evidence>
<feature type="region of interest" description="Disordered" evidence="1">
    <location>
        <begin position="1"/>
        <end position="25"/>
    </location>
</feature>
<dbReference type="RefSeq" id="WP_132197582.1">
    <property type="nucleotide sequence ID" value="NZ_SLWM01000049.1"/>
</dbReference>
<keyword evidence="3" id="KW-1185">Reference proteome</keyword>
<dbReference type="Proteomes" id="UP000295818">
    <property type="component" value="Unassembled WGS sequence"/>
</dbReference>
<protein>
    <submittedName>
        <fullName evidence="2">Uncharacterized protein</fullName>
    </submittedName>
</protein>
<accession>A0ABY2B6F8</accession>
<name>A0ABY2B6F8_9ACTN</name>
<comment type="caution">
    <text evidence="2">The sequence shown here is derived from an EMBL/GenBank/DDBJ whole genome shotgun (WGS) entry which is preliminary data.</text>
</comment>
<dbReference type="EMBL" id="SLWM01000049">
    <property type="protein sequence ID" value="TCO08100.1"/>
    <property type="molecule type" value="Genomic_DNA"/>
</dbReference>
<sequence>MHELHVSAFDVEGGARHTGLGDNVGPGVPLVALEIEGRPSPDACDESPWLRLPVSSRRRTTLNSWRAGKVAPDPE</sequence>